<organism evidence="1 2">
    <name type="scientific">Lithospermum erythrorhizon</name>
    <name type="common">Purple gromwell</name>
    <name type="synonym">Lithospermum officinale var. erythrorhizon</name>
    <dbReference type="NCBI Taxonomy" id="34254"/>
    <lineage>
        <taxon>Eukaryota</taxon>
        <taxon>Viridiplantae</taxon>
        <taxon>Streptophyta</taxon>
        <taxon>Embryophyta</taxon>
        <taxon>Tracheophyta</taxon>
        <taxon>Spermatophyta</taxon>
        <taxon>Magnoliopsida</taxon>
        <taxon>eudicotyledons</taxon>
        <taxon>Gunneridae</taxon>
        <taxon>Pentapetalae</taxon>
        <taxon>asterids</taxon>
        <taxon>lamiids</taxon>
        <taxon>Boraginales</taxon>
        <taxon>Boraginaceae</taxon>
        <taxon>Boraginoideae</taxon>
        <taxon>Lithospermeae</taxon>
        <taxon>Lithospermum</taxon>
    </lineage>
</organism>
<gene>
    <name evidence="1" type="ORF">LIER_11931</name>
</gene>
<dbReference type="EMBL" id="BAABME010002251">
    <property type="protein sequence ID" value="GAA0153770.1"/>
    <property type="molecule type" value="Genomic_DNA"/>
</dbReference>
<keyword evidence="2" id="KW-1185">Reference proteome</keyword>
<name>A0AAV3PTX1_LITER</name>
<proteinExistence type="predicted"/>
<comment type="caution">
    <text evidence="1">The sequence shown here is derived from an EMBL/GenBank/DDBJ whole genome shotgun (WGS) entry which is preliminary data.</text>
</comment>
<reference evidence="1 2" key="1">
    <citation type="submission" date="2024-01" db="EMBL/GenBank/DDBJ databases">
        <title>The complete chloroplast genome sequence of Lithospermum erythrorhizon: insights into the phylogenetic relationship among Boraginaceae species and the maternal lineages of purple gromwells.</title>
        <authorList>
            <person name="Okada T."/>
            <person name="Watanabe K."/>
        </authorList>
    </citation>
    <scope>NUCLEOTIDE SEQUENCE [LARGE SCALE GENOMIC DNA]</scope>
</reference>
<protein>
    <submittedName>
        <fullName evidence="1">Uncharacterized protein</fullName>
    </submittedName>
</protein>
<evidence type="ECO:0000313" key="2">
    <source>
        <dbReference type="Proteomes" id="UP001454036"/>
    </source>
</evidence>
<dbReference type="Proteomes" id="UP001454036">
    <property type="component" value="Unassembled WGS sequence"/>
</dbReference>
<accession>A0AAV3PTX1</accession>
<dbReference type="AlphaFoldDB" id="A0AAV3PTX1"/>
<evidence type="ECO:0000313" key="1">
    <source>
        <dbReference type="EMBL" id="GAA0153770.1"/>
    </source>
</evidence>
<sequence length="89" mass="10497">MSASRPQNLIQISLFKLRWSMSHNKPMDSIVECACKFIQCLTMQEDVHKLHAERFGEYRRKLAVDLIKWYRTPADNYAFKDVSCNLDKS</sequence>